<dbReference type="EMBL" id="NEMB01000003">
    <property type="protein sequence ID" value="PQQ67005.1"/>
    <property type="molecule type" value="Genomic_DNA"/>
</dbReference>
<evidence type="ECO:0000313" key="1">
    <source>
        <dbReference type="EMBL" id="AUG56986.1"/>
    </source>
</evidence>
<dbReference type="InterPro" id="IPR029058">
    <property type="entry name" value="AB_hydrolase_fold"/>
</dbReference>
<reference evidence="1 3" key="1">
    <citation type="submission" date="2017-12" db="EMBL/GenBank/DDBJ databases">
        <title>Complete genome sequence of Herbivorax saccincola GGR1, a novel Cellulosome-producing hydrolytic bacterium in a thermophilic biogas plant, established by Illumina and Nanopore MinION sequencing.</title>
        <authorList>
            <person name="Pechtl A."/>
            <person name="Ruckert C."/>
            <person name="Koeck D.E."/>
            <person name="Maus I."/>
            <person name="Winkler A."/>
            <person name="Kalinowski J."/>
            <person name="Puhler A."/>
            <person name="Schwarz W.W."/>
            <person name="Zverlov V.V."/>
            <person name="Schluter A."/>
            <person name="Liebl W."/>
        </authorList>
    </citation>
    <scope>NUCLEOTIDE SEQUENCE [LARGE SCALE GENOMIC DNA]</scope>
    <source>
        <strain evidence="1">GGR1</strain>
        <strain evidence="3">SR1</strain>
    </source>
</reference>
<keyword evidence="1" id="KW-0012">Acyltransferase</keyword>
<dbReference type="Proteomes" id="UP000239720">
    <property type="component" value="Unassembled WGS sequence"/>
</dbReference>
<name>A0A2K9E694_9FIRM</name>
<dbReference type="OrthoDB" id="9765872at2"/>
<evidence type="ECO:0000313" key="3">
    <source>
        <dbReference type="Proteomes" id="UP000233534"/>
    </source>
</evidence>
<dbReference type="PANTHER" id="PTHR11440">
    <property type="entry name" value="LECITHIN-CHOLESTEROL ACYLTRANSFERASE-RELATED"/>
    <property type="match status" value="1"/>
</dbReference>
<evidence type="ECO:0000313" key="4">
    <source>
        <dbReference type="Proteomes" id="UP000239720"/>
    </source>
</evidence>
<dbReference type="GO" id="GO:0008374">
    <property type="term" value="F:O-acyltransferase activity"/>
    <property type="evidence" value="ECO:0007669"/>
    <property type="project" value="InterPro"/>
</dbReference>
<dbReference type="Gene3D" id="3.40.50.1820">
    <property type="entry name" value="alpha/beta hydrolase"/>
    <property type="match status" value="1"/>
</dbReference>
<dbReference type="Pfam" id="PF02450">
    <property type="entry name" value="LCAT"/>
    <property type="match status" value="1"/>
</dbReference>
<evidence type="ECO:0000313" key="2">
    <source>
        <dbReference type="EMBL" id="PQQ67005.1"/>
    </source>
</evidence>
<organism evidence="1 3">
    <name type="scientific">Acetivibrio saccincola</name>
    <dbReference type="NCBI Taxonomy" id="1677857"/>
    <lineage>
        <taxon>Bacteria</taxon>
        <taxon>Bacillati</taxon>
        <taxon>Bacillota</taxon>
        <taxon>Clostridia</taxon>
        <taxon>Eubacteriales</taxon>
        <taxon>Oscillospiraceae</taxon>
        <taxon>Acetivibrio</taxon>
    </lineage>
</organism>
<dbReference type="InterPro" id="IPR003386">
    <property type="entry name" value="LACT/PDAT_acylTrfase"/>
</dbReference>
<dbReference type="SUPFAM" id="SSF53474">
    <property type="entry name" value="alpha/beta-Hydrolases"/>
    <property type="match status" value="1"/>
</dbReference>
<keyword evidence="1" id="KW-0808">Transferase</keyword>
<dbReference type="AlphaFoldDB" id="A0A2K9E694"/>
<gene>
    <name evidence="2" type="ORF">B9R14_09820</name>
    <name evidence="1" type="ORF">HVS_05275</name>
</gene>
<dbReference type="GO" id="GO:0006629">
    <property type="term" value="P:lipid metabolic process"/>
    <property type="evidence" value="ECO:0007669"/>
    <property type="project" value="InterPro"/>
</dbReference>
<keyword evidence="3" id="KW-1185">Reference proteome</keyword>
<protein>
    <submittedName>
        <fullName evidence="1">Lecithin:cholesterol acyltransferase</fullName>
    </submittedName>
</protein>
<reference evidence="2 4" key="2">
    <citation type="journal article" date="2018" name="Syst. Appl. Microbiol.">
        <title>Characterization and high-quality draft genome sequence of Herbivorax saccincola A7, an anaerobic, alkaliphilic, thermophilic, cellulolytic, and xylanolytic bacterium.</title>
        <authorList>
            <person name="Aikawa S."/>
            <person name="Baramee S."/>
            <person name="Sermsathanaswadi J."/>
            <person name="Thianheng P."/>
            <person name="Tachaapaikoon C."/>
            <person name="Shikata A."/>
            <person name="Waeonukul R."/>
            <person name="Pason P."/>
            <person name="Ratanakhanokchai K."/>
            <person name="Kosugi A."/>
        </authorList>
    </citation>
    <scope>NUCLEOTIDE SEQUENCE [LARGE SCALE GENOMIC DNA]</scope>
    <source>
        <strain evidence="2 4">A7</strain>
    </source>
</reference>
<dbReference type="KEGG" id="hsc:HVS_05275"/>
<sequence length="390" mass="44733">MVVFVPGFLGTEIYEKGIIDIKLWPVIDPLLHRRMALNANGEPDTDFHGNYTTYPGEVFETYWPFLGGHNQTKIFLDKLRDAGINVVKVPYDWRLDFSHKNTMKAVEDGIDSALAYSKGKPVTIIAHSAGGLVARYYLLKNPDAPVANFINIGTPNLGTPRAMKSLVMGDNLGVPILVNGICKKMVRNMLSVYQLLPGETFVNVYNEIYKDFNYTTFYYDEYNSITDYNATKKYIEDNYNADLFRQGMLFRSEIENNKLNASINEYRFVGYRRSNIMQIIREKREKDEKGSIVPFKIKEEDKYKMLFGIGDGVVPIKSADMNDDNAKVYYFDLSHMGLLSNSVVRRLEGRAVRKRNYTKIHDLIIDIVKGREVESPEKFLPFNVNISQLN</sequence>
<proteinExistence type="predicted"/>
<dbReference type="RefSeq" id="WP_101299881.1">
    <property type="nucleotide sequence ID" value="NZ_CP025197.1"/>
</dbReference>
<dbReference type="Proteomes" id="UP000233534">
    <property type="component" value="Chromosome"/>
</dbReference>
<accession>A0A2K9E694</accession>
<dbReference type="EMBL" id="CP025197">
    <property type="protein sequence ID" value="AUG56986.1"/>
    <property type="molecule type" value="Genomic_DNA"/>
</dbReference>